<evidence type="ECO:0000313" key="1">
    <source>
        <dbReference type="EMBL" id="KAB1074618.1"/>
    </source>
</evidence>
<protein>
    <submittedName>
        <fullName evidence="1">Uncharacterized protein</fullName>
    </submittedName>
</protein>
<proteinExistence type="predicted"/>
<dbReference type="EMBL" id="VZZJ01000004">
    <property type="protein sequence ID" value="KAB1074618.1"/>
    <property type="molecule type" value="Genomic_DNA"/>
</dbReference>
<dbReference type="AlphaFoldDB" id="A0A6N6MUV5"/>
<comment type="caution">
    <text evidence="1">The sequence shown here is derived from an EMBL/GenBank/DDBJ whole genome shotgun (WGS) entry which is preliminary data.</text>
</comment>
<accession>A0A6N6MUV5</accession>
<evidence type="ECO:0000313" key="2">
    <source>
        <dbReference type="Proteomes" id="UP000441523"/>
    </source>
</evidence>
<organism evidence="1 2">
    <name type="scientific">Methylobacterium planeticum</name>
    <dbReference type="NCBI Taxonomy" id="2615211"/>
    <lineage>
        <taxon>Bacteria</taxon>
        <taxon>Pseudomonadati</taxon>
        <taxon>Pseudomonadota</taxon>
        <taxon>Alphaproteobacteria</taxon>
        <taxon>Hyphomicrobiales</taxon>
        <taxon>Methylobacteriaceae</taxon>
        <taxon>Methylobacterium</taxon>
    </lineage>
</organism>
<name>A0A6N6MUV5_9HYPH</name>
<reference evidence="1 2" key="1">
    <citation type="submission" date="2019-09" db="EMBL/GenBank/DDBJ databases">
        <title>YIM 132548 draft genome.</title>
        <authorList>
            <person name="Jiang L."/>
        </authorList>
    </citation>
    <scope>NUCLEOTIDE SEQUENCE [LARGE SCALE GENOMIC DNA]</scope>
    <source>
        <strain evidence="1 2">YIM 132548</strain>
    </source>
</reference>
<gene>
    <name evidence="1" type="ORF">F6X51_05655</name>
</gene>
<keyword evidence="2" id="KW-1185">Reference proteome</keyword>
<dbReference type="RefSeq" id="WP_150962258.1">
    <property type="nucleotide sequence ID" value="NZ_VZZJ01000004.1"/>
</dbReference>
<dbReference type="Proteomes" id="UP000441523">
    <property type="component" value="Unassembled WGS sequence"/>
</dbReference>
<sequence length="223" mass="25147">MKSSVERAGLLEEIERQLASCRRRRMMEEVRPAVALTMRQWQAVEVALCDEAGARPQARLGDTEEPSAGFIVHAAVRYCLGRPRNAPCLCTSWLRSNWLGLAKQTRADIVRDVERHLADEEQLACESLRGELRPWREFLAWVRVEQDDPASRATLAPMARYRLEILTRGPRAYSPADPQIQALYRRGLIEPQPVLEEGDRSRWAITPVGRAALGAARRPGSPA</sequence>